<feature type="domain" description="Polymerase nucleotidyl transferase" evidence="1">
    <location>
        <begin position="19"/>
        <end position="64"/>
    </location>
</feature>
<dbReference type="SUPFAM" id="SSF81301">
    <property type="entry name" value="Nucleotidyltransferase"/>
    <property type="match status" value="1"/>
</dbReference>
<keyword evidence="3" id="KW-1185">Reference proteome</keyword>
<dbReference type="InterPro" id="IPR043519">
    <property type="entry name" value="NT_sf"/>
</dbReference>
<gene>
    <name evidence="2" type="ORF">FEV09_20350</name>
</gene>
<dbReference type="InterPro" id="IPR052548">
    <property type="entry name" value="Type_VII_TA_antitoxin"/>
</dbReference>
<dbReference type="AlphaFoldDB" id="A0A9X4MCA5"/>
<sequence length="111" mass="12338">MNKIVENDQLSALLTELKASLVNLYGDRLFSVILFGSQARGEATPDSDIDVMTVLDDPVNVAEEIYRTSDIGWHFMDKYGELVSIIPTAKSAFLDSAISFIRVVKREGIEI</sequence>
<dbReference type="Gene3D" id="3.30.460.10">
    <property type="entry name" value="Beta Polymerase, domain 2"/>
    <property type="match status" value="1"/>
</dbReference>
<dbReference type="PANTHER" id="PTHR33933">
    <property type="entry name" value="NUCLEOTIDYLTRANSFERASE"/>
    <property type="match status" value="1"/>
</dbReference>
<dbReference type="RefSeq" id="WP_009629092.1">
    <property type="nucleotide sequence ID" value="NZ_VBTY01000243.1"/>
</dbReference>
<accession>A0A9X4MCA5</accession>
<reference evidence="2" key="1">
    <citation type="submission" date="2019-05" db="EMBL/GenBank/DDBJ databases">
        <title>Whole genome sequencing of Pseudanabaena catenata USMAC16.</title>
        <authorList>
            <person name="Khan Z."/>
            <person name="Omar W.M."/>
            <person name="Convey P."/>
            <person name="Merican F."/>
            <person name="Najimudin N."/>
        </authorList>
    </citation>
    <scope>NUCLEOTIDE SEQUENCE</scope>
    <source>
        <strain evidence="2">USMAC16</strain>
    </source>
</reference>
<dbReference type="GO" id="GO:0016779">
    <property type="term" value="F:nucleotidyltransferase activity"/>
    <property type="evidence" value="ECO:0007669"/>
    <property type="project" value="InterPro"/>
</dbReference>
<dbReference type="CDD" id="cd05403">
    <property type="entry name" value="NT_KNTase_like"/>
    <property type="match status" value="1"/>
</dbReference>
<dbReference type="PANTHER" id="PTHR33933:SF1">
    <property type="entry name" value="PROTEIN ADENYLYLTRANSFERASE MNTA-RELATED"/>
    <property type="match status" value="1"/>
</dbReference>
<dbReference type="Pfam" id="PF01909">
    <property type="entry name" value="NTP_transf_2"/>
    <property type="match status" value="1"/>
</dbReference>
<dbReference type="Proteomes" id="UP001152872">
    <property type="component" value="Unassembled WGS sequence"/>
</dbReference>
<evidence type="ECO:0000313" key="3">
    <source>
        <dbReference type="Proteomes" id="UP001152872"/>
    </source>
</evidence>
<organism evidence="2 3">
    <name type="scientific">Pseudanabaena catenata USMAC16</name>
    <dbReference type="NCBI Taxonomy" id="1855837"/>
    <lineage>
        <taxon>Bacteria</taxon>
        <taxon>Bacillati</taxon>
        <taxon>Cyanobacteriota</taxon>
        <taxon>Cyanophyceae</taxon>
        <taxon>Pseudanabaenales</taxon>
        <taxon>Pseudanabaenaceae</taxon>
        <taxon>Pseudanabaena</taxon>
    </lineage>
</organism>
<dbReference type="InterPro" id="IPR002934">
    <property type="entry name" value="Polymerase_NTP_transf_dom"/>
</dbReference>
<dbReference type="EMBL" id="VBTY01000243">
    <property type="protein sequence ID" value="MDG3496894.1"/>
    <property type="molecule type" value="Genomic_DNA"/>
</dbReference>
<comment type="caution">
    <text evidence="2">The sequence shown here is derived from an EMBL/GenBank/DDBJ whole genome shotgun (WGS) entry which is preliminary data.</text>
</comment>
<name>A0A9X4MCA5_9CYAN</name>
<evidence type="ECO:0000259" key="1">
    <source>
        <dbReference type="Pfam" id="PF01909"/>
    </source>
</evidence>
<proteinExistence type="predicted"/>
<evidence type="ECO:0000313" key="2">
    <source>
        <dbReference type="EMBL" id="MDG3496894.1"/>
    </source>
</evidence>
<protein>
    <submittedName>
        <fullName evidence="2">Nucleotidyltransferase domain-containing protein</fullName>
    </submittedName>
</protein>